<dbReference type="SUPFAM" id="SSF53850">
    <property type="entry name" value="Periplasmic binding protein-like II"/>
    <property type="match status" value="1"/>
</dbReference>
<feature type="signal peptide" evidence="3">
    <location>
        <begin position="1"/>
        <end position="22"/>
    </location>
</feature>
<dbReference type="Gene3D" id="3.40.190.10">
    <property type="entry name" value="Periplasmic binding protein-like II"/>
    <property type="match status" value="2"/>
</dbReference>
<keyword evidence="1 3" id="KW-0732">Signal</keyword>
<reference evidence="4 5" key="1">
    <citation type="submission" date="2020-08" db="EMBL/GenBank/DDBJ databases">
        <title>Genomic Encyclopedia of Type Strains, Phase III (KMG-III): the genomes of soil and plant-associated and newly described type strains.</title>
        <authorList>
            <person name="Whitman W."/>
        </authorList>
    </citation>
    <scope>NUCLEOTIDE SEQUENCE [LARGE SCALE GENOMIC DNA]</scope>
    <source>
        <strain evidence="4 5">CECT 5862</strain>
    </source>
</reference>
<protein>
    <submittedName>
        <fullName evidence="4">Putative aldouronate transport system substrate-binding protein</fullName>
    </submittedName>
</protein>
<accession>A0A7W5B115</accession>
<feature type="region of interest" description="Disordered" evidence="2">
    <location>
        <begin position="24"/>
        <end position="52"/>
    </location>
</feature>
<evidence type="ECO:0000313" key="5">
    <source>
        <dbReference type="Proteomes" id="UP000570361"/>
    </source>
</evidence>
<dbReference type="AlphaFoldDB" id="A0A7W5B115"/>
<dbReference type="InterPro" id="IPR050490">
    <property type="entry name" value="Bact_solute-bd_prot1"/>
</dbReference>
<dbReference type="RefSeq" id="WP_183602568.1">
    <property type="nucleotide sequence ID" value="NZ_JACHXK010000012.1"/>
</dbReference>
<evidence type="ECO:0000256" key="3">
    <source>
        <dbReference type="SAM" id="SignalP"/>
    </source>
</evidence>
<evidence type="ECO:0000256" key="1">
    <source>
        <dbReference type="ARBA" id="ARBA00022729"/>
    </source>
</evidence>
<proteinExistence type="predicted"/>
<gene>
    <name evidence="4" type="ORF">FHS18_004546</name>
</gene>
<dbReference type="PANTHER" id="PTHR43649">
    <property type="entry name" value="ARABINOSE-BINDING PROTEIN-RELATED"/>
    <property type="match status" value="1"/>
</dbReference>
<dbReference type="PROSITE" id="PS51257">
    <property type="entry name" value="PROKAR_LIPOPROTEIN"/>
    <property type="match status" value="1"/>
</dbReference>
<feature type="chain" id="PRO_5038339064" evidence="3">
    <location>
        <begin position="23"/>
        <end position="558"/>
    </location>
</feature>
<organism evidence="4 5">
    <name type="scientific">Paenibacillus phyllosphaerae</name>
    <dbReference type="NCBI Taxonomy" id="274593"/>
    <lineage>
        <taxon>Bacteria</taxon>
        <taxon>Bacillati</taxon>
        <taxon>Bacillota</taxon>
        <taxon>Bacilli</taxon>
        <taxon>Bacillales</taxon>
        <taxon>Paenibacillaceae</taxon>
        <taxon>Paenibacillus</taxon>
    </lineage>
</organism>
<comment type="caution">
    <text evidence="4">The sequence shown here is derived from an EMBL/GenBank/DDBJ whole genome shotgun (WGS) entry which is preliminary data.</text>
</comment>
<sequence length="558" mass="61716">MRKMGFVLASSMLVLSILSACSNNTGEEGNKETGTNTNTEKPASEAPAAETALTEIPLPIASESFTIDYWRANDAKLTASLENFGEMAGYKKKEELTGIKANFTHPPLGQQKDQFNLLIAGSDLPDVIYYNWADAVGGPEKMIEDGRIIRLNELIDQYAPNLKKIIESDPDVKKQIALDDGTIYMFPLLKLDALKLNATSGLIMRKDWLDKLGLKSPTTIDEWHTVLKAFKEKDPNGNGKPDELPFTGNWGPGNLTKLHDFAPAFGLIGGFMMKDGKVTYGPIEPGYKDYLATMAQWYKEGLIDPEIMTNDGKAFDYKVTNNLAGSYQGGVFSGMGKFFNLMRGTDPNFNLTGVASPLAPDGKSYAAFNLNQKVLTYGEAITASADEDKLKYIVQWMDFNYSQQGSDLFNFGVEGESYTKEGDTYKFTDTIVKNPNGLTYDQALATYALSIMDGPINQDSKYLDALLFDQGQKDANAEWMKQSAELTLPPIRLTIDEASQVTSIMSQVNTYYNETMTAIINGTKPVSEFDKMVETIKGMGIDEAIKLHQAAYERYQSK</sequence>
<feature type="compositionally biased region" description="Low complexity" evidence="2">
    <location>
        <begin position="24"/>
        <end position="41"/>
    </location>
</feature>
<name>A0A7W5B115_9BACL</name>
<keyword evidence="5" id="KW-1185">Reference proteome</keyword>
<evidence type="ECO:0000313" key="4">
    <source>
        <dbReference type="EMBL" id="MBB3112445.1"/>
    </source>
</evidence>
<dbReference type="EMBL" id="JACHXK010000012">
    <property type="protein sequence ID" value="MBB3112445.1"/>
    <property type="molecule type" value="Genomic_DNA"/>
</dbReference>
<evidence type="ECO:0000256" key="2">
    <source>
        <dbReference type="SAM" id="MobiDB-lite"/>
    </source>
</evidence>
<dbReference type="PANTHER" id="PTHR43649:SF33">
    <property type="entry name" value="POLYGALACTURONAN_RHAMNOGALACTURONAN-BINDING PROTEIN YTCQ"/>
    <property type="match status" value="1"/>
</dbReference>
<dbReference type="Proteomes" id="UP000570361">
    <property type="component" value="Unassembled WGS sequence"/>
</dbReference>